<feature type="chain" id="PRO_5038866327" description="Calcium-binding protein" evidence="1">
    <location>
        <begin position="21"/>
        <end position="295"/>
    </location>
</feature>
<feature type="signal peptide" evidence="1">
    <location>
        <begin position="1"/>
        <end position="20"/>
    </location>
</feature>
<keyword evidence="1" id="KW-0732">Signal</keyword>
<proteinExistence type="predicted"/>
<keyword evidence="3" id="KW-1185">Reference proteome</keyword>
<evidence type="ECO:0008006" key="4">
    <source>
        <dbReference type="Google" id="ProtNLM"/>
    </source>
</evidence>
<reference evidence="2" key="2">
    <citation type="submission" date="2020-09" db="EMBL/GenBank/DDBJ databases">
        <authorList>
            <person name="Sun Q."/>
            <person name="Zhou Y."/>
        </authorList>
    </citation>
    <scope>NUCLEOTIDE SEQUENCE</scope>
    <source>
        <strain evidence="2">CGMCC 4.7110</strain>
    </source>
</reference>
<protein>
    <recommendedName>
        <fullName evidence="4">Calcium-binding protein</fullName>
    </recommendedName>
</protein>
<dbReference type="AlphaFoldDB" id="A0A917XE19"/>
<evidence type="ECO:0000313" key="2">
    <source>
        <dbReference type="EMBL" id="GGN14249.1"/>
    </source>
</evidence>
<sequence>MRIRVAATALSGAVALSALAVPVAAQAAARPSAKAQLSSFAANSAHATHAANSARTVRPKDGIGSITFSKGVVNGGKDVVLGTTTKKAVTATYTATSSSGVAVTEAFLWQGTDPSSTDTITGALGTDDDPVCTESTTQTGVYSCTAVFNIDAAVDMPDNGAAGTWKLALGGYDLYASASFDDNVGTGKIKKASKLTVDATPEPVKKGKTITVTGKLTRANWNTGAYSGYASQKVQLQYRKKGSTTYTTLKTITAGTGGALKTTVKATADGYFRYSFATNATTGASTATGDYVDVR</sequence>
<evidence type="ECO:0000313" key="3">
    <source>
        <dbReference type="Proteomes" id="UP000653411"/>
    </source>
</evidence>
<gene>
    <name evidence="2" type="ORF">GCM10011578_041930</name>
</gene>
<reference evidence="2" key="1">
    <citation type="journal article" date="2014" name="Int. J. Syst. Evol. Microbiol.">
        <title>Complete genome sequence of Corynebacterium casei LMG S-19264T (=DSM 44701T), isolated from a smear-ripened cheese.</title>
        <authorList>
            <consortium name="US DOE Joint Genome Institute (JGI-PGF)"/>
            <person name="Walter F."/>
            <person name="Albersmeier A."/>
            <person name="Kalinowski J."/>
            <person name="Ruckert C."/>
        </authorList>
    </citation>
    <scope>NUCLEOTIDE SEQUENCE</scope>
    <source>
        <strain evidence="2">CGMCC 4.7110</strain>
    </source>
</reference>
<organism evidence="2 3">
    <name type="scientific">Streptomyces fuscichromogenes</name>
    <dbReference type="NCBI Taxonomy" id="1324013"/>
    <lineage>
        <taxon>Bacteria</taxon>
        <taxon>Bacillati</taxon>
        <taxon>Actinomycetota</taxon>
        <taxon>Actinomycetes</taxon>
        <taxon>Kitasatosporales</taxon>
        <taxon>Streptomycetaceae</taxon>
        <taxon>Streptomyces</taxon>
    </lineage>
</organism>
<dbReference type="RefSeq" id="WP_189264296.1">
    <property type="nucleotide sequence ID" value="NZ_BMML01000009.1"/>
</dbReference>
<comment type="caution">
    <text evidence="2">The sequence shown here is derived from an EMBL/GenBank/DDBJ whole genome shotgun (WGS) entry which is preliminary data.</text>
</comment>
<dbReference type="Proteomes" id="UP000653411">
    <property type="component" value="Unassembled WGS sequence"/>
</dbReference>
<evidence type="ECO:0000256" key="1">
    <source>
        <dbReference type="SAM" id="SignalP"/>
    </source>
</evidence>
<dbReference type="EMBL" id="BMML01000009">
    <property type="protein sequence ID" value="GGN14249.1"/>
    <property type="molecule type" value="Genomic_DNA"/>
</dbReference>
<accession>A0A917XE19</accession>
<name>A0A917XE19_9ACTN</name>